<keyword evidence="3" id="KW-1185">Reference proteome</keyword>
<name>A0A4R1I449_ANCAQ</name>
<reference evidence="2 3" key="1">
    <citation type="submission" date="2019-03" db="EMBL/GenBank/DDBJ databases">
        <title>Genomic Encyclopedia of Type Strains, Phase IV (KMG-IV): sequencing the most valuable type-strain genomes for metagenomic binning, comparative biology and taxonomic classification.</title>
        <authorList>
            <person name="Goeker M."/>
        </authorList>
    </citation>
    <scope>NUCLEOTIDE SEQUENCE [LARGE SCALE GENOMIC DNA]</scope>
    <source>
        <strain evidence="2 3">DSM 101</strain>
    </source>
</reference>
<evidence type="ECO:0000313" key="2">
    <source>
        <dbReference type="EMBL" id="TCK28773.1"/>
    </source>
</evidence>
<accession>A0A4R1I449</accession>
<gene>
    <name evidence="2" type="ORF">EV667_2786</name>
</gene>
<organism evidence="2 3">
    <name type="scientific">Ancylobacter aquaticus</name>
    <dbReference type="NCBI Taxonomy" id="100"/>
    <lineage>
        <taxon>Bacteria</taxon>
        <taxon>Pseudomonadati</taxon>
        <taxon>Pseudomonadota</taxon>
        <taxon>Alphaproteobacteria</taxon>
        <taxon>Hyphomicrobiales</taxon>
        <taxon>Xanthobacteraceae</taxon>
        <taxon>Ancylobacter</taxon>
    </lineage>
</organism>
<dbReference type="AlphaFoldDB" id="A0A4R1I449"/>
<feature type="region of interest" description="Disordered" evidence="1">
    <location>
        <begin position="27"/>
        <end position="51"/>
    </location>
</feature>
<proteinExistence type="predicted"/>
<comment type="caution">
    <text evidence="2">The sequence shown here is derived from an EMBL/GenBank/DDBJ whole genome shotgun (WGS) entry which is preliminary data.</text>
</comment>
<sequence length="51" mass="5607">MERYLEHPSRLAGLAPWVDVVRVDNRPPEAPGKAQPRRMVGSVGLNAGERA</sequence>
<evidence type="ECO:0000313" key="3">
    <source>
        <dbReference type="Proteomes" id="UP000295030"/>
    </source>
</evidence>
<dbReference type="Proteomes" id="UP000295030">
    <property type="component" value="Unassembled WGS sequence"/>
</dbReference>
<dbReference type="EMBL" id="SMFY01000002">
    <property type="protein sequence ID" value="TCK28773.1"/>
    <property type="molecule type" value="Genomic_DNA"/>
</dbReference>
<evidence type="ECO:0000256" key="1">
    <source>
        <dbReference type="SAM" id="MobiDB-lite"/>
    </source>
</evidence>
<protein>
    <submittedName>
        <fullName evidence="2">Uncharacterized protein</fullName>
    </submittedName>
</protein>